<evidence type="ECO:0000259" key="1">
    <source>
        <dbReference type="Pfam" id="PF13358"/>
    </source>
</evidence>
<protein>
    <recommendedName>
        <fullName evidence="1">Tc1-like transposase DDE domain-containing protein</fullName>
    </recommendedName>
</protein>
<evidence type="ECO:0000313" key="3">
    <source>
        <dbReference type="Proteomes" id="UP000297245"/>
    </source>
</evidence>
<evidence type="ECO:0000313" key="2">
    <source>
        <dbReference type="EMBL" id="THU78452.1"/>
    </source>
</evidence>
<feature type="non-terminal residue" evidence="2">
    <location>
        <position position="1"/>
    </location>
</feature>
<dbReference type="InterPro" id="IPR038717">
    <property type="entry name" value="Tc1-like_DDE_dom"/>
</dbReference>
<proteinExistence type="predicted"/>
<feature type="domain" description="Tc1-like transposase DDE" evidence="1">
    <location>
        <begin position="1"/>
        <end position="107"/>
    </location>
</feature>
<sequence length="107" mass="11830">ILVIDETSKDDRTIYPHYGRSVLGERATIAANFVRGERWSMVAALGVEGYSAVRVVLGSVDGDEFFDFINQQLVTQLPTINPFPSDCSILVMDNCAIHKSNALREVV</sequence>
<reference evidence="2 3" key="1">
    <citation type="journal article" date="2019" name="Nat. Ecol. Evol.">
        <title>Megaphylogeny resolves global patterns of mushroom evolution.</title>
        <authorList>
            <person name="Varga T."/>
            <person name="Krizsan K."/>
            <person name="Foldi C."/>
            <person name="Dima B."/>
            <person name="Sanchez-Garcia M."/>
            <person name="Sanchez-Ramirez S."/>
            <person name="Szollosi G.J."/>
            <person name="Szarkandi J.G."/>
            <person name="Papp V."/>
            <person name="Albert L."/>
            <person name="Andreopoulos W."/>
            <person name="Angelini C."/>
            <person name="Antonin V."/>
            <person name="Barry K.W."/>
            <person name="Bougher N.L."/>
            <person name="Buchanan P."/>
            <person name="Buyck B."/>
            <person name="Bense V."/>
            <person name="Catcheside P."/>
            <person name="Chovatia M."/>
            <person name="Cooper J."/>
            <person name="Damon W."/>
            <person name="Desjardin D."/>
            <person name="Finy P."/>
            <person name="Geml J."/>
            <person name="Haridas S."/>
            <person name="Hughes K."/>
            <person name="Justo A."/>
            <person name="Karasinski D."/>
            <person name="Kautmanova I."/>
            <person name="Kiss B."/>
            <person name="Kocsube S."/>
            <person name="Kotiranta H."/>
            <person name="LaButti K.M."/>
            <person name="Lechner B.E."/>
            <person name="Liimatainen K."/>
            <person name="Lipzen A."/>
            <person name="Lukacs Z."/>
            <person name="Mihaltcheva S."/>
            <person name="Morgado L.N."/>
            <person name="Niskanen T."/>
            <person name="Noordeloos M.E."/>
            <person name="Ohm R.A."/>
            <person name="Ortiz-Santana B."/>
            <person name="Ovrebo C."/>
            <person name="Racz N."/>
            <person name="Riley R."/>
            <person name="Savchenko A."/>
            <person name="Shiryaev A."/>
            <person name="Soop K."/>
            <person name="Spirin V."/>
            <person name="Szebenyi C."/>
            <person name="Tomsovsky M."/>
            <person name="Tulloss R.E."/>
            <person name="Uehling J."/>
            <person name="Grigoriev I.V."/>
            <person name="Vagvolgyi C."/>
            <person name="Papp T."/>
            <person name="Martin F.M."/>
            <person name="Miettinen O."/>
            <person name="Hibbett D.S."/>
            <person name="Nagy L.G."/>
        </authorList>
    </citation>
    <scope>NUCLEOTIDE SEQUENCE [LARGE SCALE GENOMIC DNA]</scope>
    <source>
        <strain evidence="2 3">CBS 962.96</strain>
    </source>
</reference>
<name>A0A4S8KRR2_DENBC</name>
<keyword evidence="3" id="KW-1185">Reference proteome</keyword>
<gene>
    <name evidence="2" type="ORF">K435DRAFT_593326</name>
</gene>
<dbReference type="AlphaFoldDB" id="A0A4S8KRR2"/>
<organism evidence="2 3">
    <name type="scientific">Dendrothele bispora (strain CBS 962.96)</name>
    <dbReference type="NCBI Taxonomy" id="1314807"/>
    <lineage>
        <taxon>Eukaryota</taxon>
        <taxon>Fungi</taxon>
        <taxon>Dikarya</taxon>
        <taxon>Basidiomycota</taxon>
        <taxon>Agaricomycotina</taxon>
        <taxon>Agaricomycetes</taxon>
        <taxon>Agaricomycetidae</taxon>
        <taxon>Agaricales</taxon>
        <taxon>Agaricales incertae sedis</taxon>
        <taxon>Dendrothele</taxon>
    </lineage>
</organism>
<dbReference type="Pfam" id="PF13358">
    <property type="entry name" value="DDE_3"/>
    <property type="match status" value="1"/>
</dbReference>
<dbReference type="OrthoDB" id="2266637at2759"/>
<dbReference type="InterPro" id="IPR036397">
    <property type="entry name" value="RNaseH_sf"/>
</dbReference>
<feature type="non-terminal residue" evidence="2">
    <location>
        <position position="107"/>
    </location>
</feature>
<dbReference type="GO" id="GO:0003676">
    <property type="term" value="F:nucleic acid binding"/>
    <property type="evidence" value="ECO:0007669"/>
    <property type="project" value="InterPro"/>
</dbReference>
<dbReference type="EMBL" id="ML180190">
    <property type="protein sequence ID" value="THU78452.1"/>
    <property type="molecule type" value="Genomic_DNA"/>
</dbReference>
<dbReference type="Proteomes" id="UP000297245">
    <property type="component" value="Unassembled WGS sequence"/>
</dbReference>
<dbReference type="Gene3D" id="3.30.420.10">
    <property type="entry name" value="Ribonuclease H-like superfamily/Ribonuclease H"/>
    <property type="match status" value="1"/>
</dbReference>
<accession>A0A4S8KRR2</accession>